<evidence type="ECO:0000259" key="1">
    <source>
        <dbReference type="Pfam" id="PF13470"/>
    </source>
</evidence>
<evidence type="ECO:0000313" key="2">
    <source>
        <dbReference type="EMBL" id="PIU36612.1"/>
    </source>
</evidence>
<comment type="caution">
    <text evidence="2">The sequence shown here is derived from an EMBL/GenBank/DDBJ whole genome shotgun (WGS) entry which is preliminary data.</text>
</comment>
<evidence type="ECO:0000313" key="3">
    <source>
        <dbReference type="Proteomes" id="UP000230184"/>
    </source>
</evidence>
<dbReference type="InterPro" id="IPR029060">
    <property type="entry name" value="PIN-like_dom_sf"/>
</dbReference>
<dbReference type="EMBL" id="PEWY01000144">
    <property type="protein sequence ID" value="PIU36612.1"/>
    <property type="molecule type" value="Genomic_DNA"/>
</dbReference>
<dbReference type="AlphaFoldDB" id="A0A2M6YT56"/>
<organism evidence="2 3">
    <name type="scientific">Candidatus Roizmanbacteria bacterium CG07_land_8_20_14_0_80_34_15</name>
    <dbReference type="NCBI Taxonomy" id="1974849"/>
    <lineage>
        <taxon>Bacteria</taxon>
        <taxon>Candidatus Roizmaniibacteriota</taxon>
    </lineage>
</organism>
<dbReference type="InterPro" id="IPR002850">
    <property type="entry name" value="PIN_toxin-like"/>
</dbReference>
<gene>
    <name evidence="2" type="ORF">COT02_05130</name>
</gene>
<reference evidence="3" key="1">
    <citation type="submission" date="2017-09" db="EMBL/GenBank/DDBJ databases">
        <title>Depth-based differentiation of microbial function through sediment-hosted aquifers and enrichment of novel symbionts in the deep terrestrial subsurface.</title>
        <authorList>
            <person name="Probst A.J."/>
            <person name="Ladd B."/>
            <person name="Jarett J.K."/>
            <person name="Geller-Mcgrath D.E."/>
            <person name="Sieber C.M.K."/>
            <person name="Emerson J.B."/>
            <person name="Anantharaman K."/>
            <person name="Thomas B.C."/>
            <person name="Malmstrom R."/>
            <person name="Stieglmeier M."/>
            <person name="Klingl A."/>
            <person name="Woyke T."/>
            <person name="Ryan C.M."/>
            <person name="Banfield J.F."/>
        </authorList>
    </citation>
    <scope>NUCLEOTIDE SEQUENCE [LARGE SCALE GENOMIC DNA]</scope>
</reference>
<dbReference type="InterPro" id="IPR002716">
    <property type="entry name" value="PIN_dom"/>
</dbReference>
<dbReference type="Proteomes" id="UP000230184">
    <property type="component" value="Unassembled WGS sequence"/>
</dbReference>
<feature type="domain" description="PIN" evidence="1">
    <location>
        <begin position="3"/>
        <end position="107"/>
    </location>
</feature>
<proteinExistence type="predicted"/>
<dbReference type="NCBIfam" id="TIGR00305">
    <property type="entry name" value="putative toxin-antitoxin system toxin component, PIN family"/>
    <property type="match status" value="1"/>
</dbReference>
<protein>
    <submittedName>
        <fullName evidence="2">Putative toxin-antitoxin system toxin component, PIN family</fullName>
    </submittedName>
</protein>
<dbReference type="PANTHER" id="PTHR34610">
    <property type="entry name" value="SSL7007 PROTEIN"/>
    <property type="match status" value="1"/>
</dbReference>
<dbReference type="PANTHER" id="PTHR34610:SF3">
    <property type="entry name" value="SSL7007 PROTEIN"/>
    <property type="match status" value="1"/>
</dbReference>
<accession>A0A2M6YT56</accession>
<dbReference type="Pfam" id="PF13470">
    <property type="entry name" value="PIN_3"/>
    <property type="match status" value="1"/>
</dbReference>
<sequence length="131" mass="15238">MLKIILDANIIISAFVFEGKIRNVFDSVAINHELCFSDNLILEVKEKLINKFFVDKKLINDFDQLILKSRHYNPKTKIDFPVDPKDAYLLELAEESKADYLITGDKKHLLPLKHWKKTILISPANFLIKKL</sequence>
<name>A0A2M6YT56_9BACT</name>
<dbReference type="SUPFAM" id="SSF88723">
    <property type="entry name" value="PIN domain-like"/>
    <property type="match status" value="1"/>
</dbReference>